<dbReference type="InterPro" id="IPR009936">
    <property type="entry name" value="DUF1468"/>
</dbReference>
<name>A0A1I1JI42_9GAMM</name>
<evidence type="ECO:0000259" key="2">
    <source>
        <dbReference type="Pfam" id="PF07331"/>
    </source>
</evidence>
<keyword evidence="1" id="KW-0812">Transmembrane</keyword>
<feature type="domain" description="DUF1468" evidence="2">
    <location>
        <begin position="13"/>
        <end position="145"/>
    </location>
</feature>
<feature type="transmembrane region" description="Helical" evidence="1">
    <location>
        <begin position="45"/>
        <end position="63"/>
    </location>
</feature>
<sequence>MRSTFTLRAAIPLAVVTLVALLAILRAFSFDEVPAILARGMQPATFPQLVAGLTVALALIAFLQDLRHPPAPQTALPRIYYLTLILMALFAALLVLNLFLVALIAVTLGAALMWGERRPLMLIIMALAPLAAIVLFDMVFEVRFPRSPLMNLYYQWS</sequence>
<evidence type="ECO:0000313" key="4">
    <source>
        <dbReference type="Proteomes" id="UP000199046"/>
    </source>
</evidence>
<dbReference type="Pfam" id="PF07331">
    <property type="entry name" value="TctB"/>
    <property type="match status" value="1"/>
</dbReference>
<dbReference type="Proteomes" id="UP000199046">
    <property type="component" value="Unassembled WGS sequence"/>
</dbReference>
<dbReference type="EMBL" id="FOLY01000003">
    <property type="protein sequence ID" value="SFC47632.1"/>
    <property type="molecule type" value="Genomic_DNA"/>
</dbReference>
<organism evidence="3 4">
    <name type="scientific">Kushneria avicenniae</name>
    <dbReference type="NCBI Taxonomy" id="402385"/>
    <lineage>
        <taxon>Bacteria</taxon>
        <taxon>Pseudomonadati</taxon>
        <taxon>Pseudomonadota</taxon>
        <taxon>Gammaproteobacteria</taxon>
        <taxon>Oceanospirillales</taxon>
        <taxon>Halomonadaceae</taxon>
        <taxon>Kushneria</taxon>
    </lineage>
</organism>
<feature type="transmembrane region" description="Helical" evidence="1">
    <location>
        <begin position="84"/>
        <end position="114"/>
    </location>
</feature>
<dbReference type="AlphaFoldDB" id="A0A1I1JI42"/>
<accession>A0A1I1JI42</accession>
<dbReference type="STRING" id="402385.SAMN05421848_1549"/>
<evidence type="ECO:0000313" key="3">
    <source>
        <dbReference type="EMBL" id="SFC47632.1"/>
    </source>
</evidence>
<protein>
    <submittedName>
        <fullName evidence="3">Tripartite tricarboxylate transporter TctB family protein</fullName>
    </submittedName>
</protein>
<keyword evidence="4" id="KW-1185">Reference proteome</keyword>
<proteinExistence type="predicted"/>
<keyword evidence="1" id="KW-0472">Membrane</keyword>
<feature type="transmembrane region" description="Helical" evidence="1">
    <location>
        <begin position="120"/>
        <end position="140"/>
    </location>
</feature>
<keyword evidence="1" id="KW-1133">Transmembrane helix</keyword>
<dbReference type="RefSeq" id="WP_139215277.1">
    <property type="nucleotide sequence ID" value="NZ_FOLY01000003.1"/>
</dbReference>
<dbReference type="OrthoDB" id="6183208at2"/>
<reference evidence="4" key="1">
    <citation type="submission" date="2016-10" db="EMBL/GenBank/DDBJ databases">
        <authorList>
            <person name="Varghese N."/>
            <person name="Submissions S."/>
        </authorList>
    </citation>
    <scope>NUCLEOTIDE SEQUENCE [LARGE SCALE GENOMIC DNA]</scope>
    <source>
        <strain evidence="4">DSM 23439</strain>
    </source>
</reference>
<gene>
    <name evidence="3" type="ORF">SAMN05421848_1549</name>
</gene>
<evidence type="ECO:0000256" key="1">
    <source>
        <dbReference type="SAM" id="Phobius"/>
    </source>
</evidence>